<evidence type="ECO:0000256" key="1">
    <source>
        <dbReference type="ARBA" id="ARBA00004651"/>
    </source>
</evidence>
<evidence type="ECO:0000256" key="8">
    <source>
        <dbReference type="ARBA" id="ARBA00023136"/>
    </source>
</evidence>
<organism evidence="12 13">
    <name type="scientific">Scandinavium goeteborgense</name>
    <dbReference type="NCBI Taxonomy" id="1851514"/>
    <lineage>
        <taxon>Bacteria</taxon>
        <taxon>Pseudomonadati</taxon>
        <taxon>Pseudomonadota</taxon>
        <taxon>Gammaproteobacteria</taxon>
        <taxon>Enterobacterales</taxon>
        <taxon>Enterobacteriaceae</taxon>
        <taxon>Scandinavium</taxon>
    </lineage>
</organism>
<evidence type="ECO:0000256" key="10">
    <source>
        <dbReference type="SAM" id="Phobius"/>
    </source>
</evidence>
<feature type="transmembrane region" description="Helical" evidence="10">
    <location>
        <begin position="12"/>
        <end position="34"/>
    </location>
</feature>
<dbReference type="FunFam" id="3.10.580.10:FF:000011">
    <property type="entry name" value="TerC family inner membrane protein"/>
    <property type="match status" value="1"/>
</dbReference>
<accession>A0A4R6ED44</accession>
<keyword evidence="3" id="KW-1003">Cell membrane</keyword>
<keyword evidence="5" id="KW-0677">Repeat</keyword>
<keyword evidence="7 9" id="KW-0129">CBS domain</keyword>
<evidence type="ECO:0000256" key="5">
    <source>
        <dbReference type="ARBA" id="ARBA00022737"/>
    </source>
</evidence>
<keyword evidence="13" id="KW-1185">Reference proteome</keyword>
<comment type="subcellular location">
    <subcellularLocation>
        <location evidence="1">Cell membrane</location>
        <topology evidence="1">Multi-pass membrane protein</topology>
    </subcellularLocation>
</comment>
<dbReference type="OrthoDB" id="9805314at2"/>
<dbReference type="Proteomes" id="UP000295530">
    <property type="component" value="Unassembled WGS sequence"/>
</dbReference>
<feature type="transmembrane region" description="Helical" evidence="10">
    <location>
        <begin position="154"/>
        <end position="172"/>
    </location>
</feature>
<dbReference type="InterPro" id="IPR016169">
    <property type="entry name" value="FAD-bd_PCMH_sub2"/>
</dbReference>
<dbReference type="InterPro" id="IPR044751">
    <property type="entry name" value="Ion_transp-like_CBS"/>
</dbReference>
<reference evidence="12 13" key="1">
    <citation type="submission" date="2019-03" db="EMBL/GenBank/DDBJ databases">
        <title>Genomic analyses of the natural microbiome of Caenorhabditis elegans.</title>
        <authorList>
            <person name="Samuel B."/>
        </authorList>
    </citation>
    <scope>NUCLEOTIDE SEQUENCE [LARGE SCALE GENOMIC DNA]</scope>
    <source>
        <strain evidence="12 13">BIGb0156</strain>
    </source>
</reference>
<dbReference type="InterPro" id="IPR046342">
    <property type="entry name" value="CBS_dom_sf"/>
</dbReference>
<feature type="transmembrane region" description="Helical" evidence="10">
    <location>
        <begin position="46"/>
        <end position="68"/>
    </location>
</feature>
<dbReference type="GO" id="GO:0005886">
    <property type="term" value="C:plasma membrane"/>
    <property type="evidence" value="ECO:0007669"/>
    <property type="project" value="UniProtKB-SubCell"/>
</dbReference>
<evidence type="ECO:0000256" key="2">
    <source>
        <dbReference type="ARBA" id="ARBA00006337"/>
    </source>
</evidence>
<comment type="caution">
    <text evidence="12">The sequence shown here is derived from an EMBL/GenBank/DDBJ whole genome shotgun (WGS) entry which is preliminary data.</text>
</comment>
<evidence type="ECO:0000259" key="11">
    <source>
        <dbReference type="PROSITE" id="PS51371"/>
    </source>
</evidence>
<dbReference type="Pfam" id="PF03471">
    <property type="entry name" value="CorC_HlyC"/>
    <property type="match status" value="1"/>
</dbReference>
<keyword evidence="8 10" id="KW-0472">Membrane</keyword>
<protein>
    <submittedName>
        <fullName evidence="12">Putative tellurium resistance membrane protein TerC</fullName>
    </submittedName>
</protein>
<evidence type="ECO:0000256" key="9">
    <source>
        <dbReference type="PROSITE-ProRule" id="PRU00703"/>
    </source>
</evidence>
<dbReference type="CDD" id="cd04590">
    <property type="entry name" value="CBS_pair_CorC_HlyC_assoc"/>
    <property type="match status" value="1"/>
</dbReference>
<dbReference type="RefSeq" id="WP_133461889.1">
    <property type="nucleotide sequence ID" value="NZ_SNVX01000013.1"/>
</dbReference>
<dbReference type="PANTHER" id="PTHR22777">
    <property type="entry name" value="HEMOLYSIN-RELATED"/>
    <property type="match status" value="1"/>
</dbReference>
<evidence type="ECO:0000256" key="7">
    <source>
        <dbReference type="ARBA" id="ARBA00023122"/>
    </source>
</evidence>
<dbReference type="PROSITE" id="PS51371">
    <property type="entry name" value="CBS"/>
    <property type="match status" value="2"/>
</dbReference>
<keyword evidence="4 10" id="KW-0812">Transmembrane</keyword>
<name>A0A4R6ED44_SCAGO</name>
<feature type="transmembrane region" description="Helical" evidence="10">
    <location>
        <begin position="184"/>
        <end position="207"/>
    </location>
</feature>
<gene>
    <name evidence="12" type="ORF">EC847_11371</name>
</gene>
<evidence type="ECO:0000313" key="12">
    <source>
        <dbReference type="EMBL" id="TDN55654.1"/>
    </source>
</evidence>
<sequence length="528" mass="58856">MEWIADPSIWAGLITLVVIELVLGIDNLVFIAILAEKLPPAQRNRARITGLILAMLMRLLLLASISWLVTLTRPLFTVRDLSFSARDLIMLGGGLFLLFKATVELNERLEGKDNDGPTQRRGAKFWPVVAQIVVLDAVFSLDSVITAVGMVDHLLVMMAAVVIAISMMMLASKALTRFVNSHPTIVILCLSFLLMIGFSLVAEGFGFYIPKGYLYAAIGFSVMIESLNQLANFNRRRFLSANQSLRNRTTEAVLRLLSGQKEDAELDAQTASLVADSKEEPVFDPQERRMIERVLNLNQRSVSSIMTSRHDIEHIDLSAPEAEIRALLEKNQHTRLVVTGGDHDEELLGVVHVIDLLAQSLRGEPLDLRALIRQPLVFPEALPLLPALEQFRNARTHFAFVVDEFGSVEGLVTLSDVMETIAGNLPNEVQEIDARHDIQKNADGSWTANGHMPLEDLVQFVSLPLDEKREYHTIAGLLMEHLQRVPTPGESVDVDGFTLKTLQVENHRVQRVQIFPPSTDDDVLDYEV</sequence>
<dbReference type="SUPFAM" id="SSF56176">
    <property type="entry name" value="FAD-binding/transporter-associated domain-like"/>
    <property type="match status" value="1"/>
</dbReference>
<dbReference type="AlphaFoldDB" id="A0A4R6ED44"/>
<dbReference type="Pfam" id="PF00571">
    <property type="entry name" value="CBS"/>
    <property type="match status" value="2"/>
</dbReference>
<dbReference type="InterPro" id="IPR000644">
    <property type="entry name" value="CBS_dom"/>
</dbReference>
<dbReference type="SMART" id="SM01091">
    <property type="entry name" value="CorC_HlyC"/>
    <property type="match status" value="1"/>
</dbReference>
<feature type="domain" description="CBS" evidence="11">
    <location>
        <begin position="371"/>
        <end position="429"/>
    </location>
</feature>
<dbReference type="InterPro" id="IPR005170">
    <property type="entry name" value="Transptr-assoc_dom"/>
</dbReference>
<dbReference type="SUPFAM" id="SSF54631">
    <property type="entry name" value="CBS-domain pair"/>
    <property type="match status" value="1"/>
</dbReference>
<comment type="similarity">
    <text evidence="2">Belongs to the UPF0053 family.</text>
</comment>
<dbReference type="Gene3D" id="3.30.465.10">
    <property type="match status" value="1"/>
</dbReference>
<keyword evidence="6 10" id="KW-1133">Transmembrane helix</keyword>
<dbReference type="EMBL" id="SNVX01000013">
    <property type="protein sequence ID" value="TDN55654.1"/>
    <property type="molecule type" value="Genomic_DNA"/>
</dbReference>
<dbReference type="InterPro" id="IPR005496">
    <property type="entry name" value="Integral_membrane_TerC"/>
</dbReference>
<dbReference type="PANTHER" id="PTHR22777:SF30">
    <property type="entry name" value="UPF0053 PROTEIN YEGH"/>
    <property type="match status" value="1"/>
</dbReference>
<dbReference type="GO" id="GO:0050660">
    <property type="term" value="F:flavin adenine dinucleotide binding"/>
    <property type="evidence" value="ECO:0007669"/>
    <property type="project" value="InterPro"/>
</dbReference>
<dbReference type="Gene3D" id="3.10.580.10">
    <property type="entry name" value="CBS-domain"/>
    <property type="match status" value="1"/>
</dbReference>
<dbReference type="InterPro" id="IPR036318">
    <property type="entry name" value="FAD-bd_PCMH-like_sf"/>
</dbReference>
<evidence type="ECO:0000256" key="6">
    <source>
        <dbReference type="ARBA" id="ARBA00022989"/>
    </source>
</evidence>
<feature type="domain" description="CBS" evidence="11">
    <location>
        <begin position="306"/>
        <end position="368"/>
    </location>
</feature>
<evidence type="ECO:0000256" key="4">
    <source>
        <dbReference type="ARBA" id="ARBA00022692"/>
    </source>
</evidence>
<evidence type="ECO:0000313" key="13">
    <source>
        <dbReference type="Proteomes" id="UP000295530"/>
    </source>
</evidence>
<proteinExistence type="inferred from homology"/>
<dbReference type="Pfam" id="PF03741">
    <property type="entry name" value="TerC"/>
    <property type="match status" value="1"/>
</dbReference>
<evidence type="ECO:0000256" key="3">
    <source>
        <dbReference type="ARBA" id="ARBA00022475"/>
    </source>
</evidence>